<feature type="region of interest" description="Disordered" evidence="1">
    <location>
        <begin position="1"/>
        <end position="24"/>
    </location>
</feature>
<evidence type="ECO:0000256" key="1">
    <source>
        <dbReference type="SAM" id="MobiDB-lite"/>
    </source>
</evidence>
<proteinExistence type="predicted"/>
<dbReference type="EMBL" id="OZ075123">
    <property type="protein sequence ID" value="CAL4918357.1"/>
    <property type="molecule type" value="Genomic_DNA"/>
</dbReference>
<dbReference type="PANTHER" id="PTHR34303">
    <property type="entry name" value="OS01G0890400 PROTEIN-RELATED"/>
    <property type="match status" value="1"/>
</dbReference>
<name>A0ABC8X295_9POAL</name>
<evidence type="ECO:0000313" key="2">
    <source>
        <dbReference type="EMBL" id="CAL4918357.1"/>
    </source>
</evidence>
<organism evidence="2 3">
    <name type="scientific">Urochloa decumbens</name>
    <dbReference type="NCBI Taxonomy" id="240449"/>
    <lineage>
        <taxon>Eukaryota</taxon>
        <taxon>Viridiplantae</taxon>
        <taxon>Streptophyta</taxon>
        <taxon>Embryophyta</taxon>
        <taxon>Tracheophyta</taxon>
        <taxon>Spermatophyta</taxon>
        <taxon>Magnoliopsida</taxon>
        <taxon>Liliopsida</taxon>
        <taxon>Poales</taxon>
        <taxon>Poaceae</taxon>
        <taxon>PACMAD clade</taxon>
        <taxon>Panicoideae</taxon>
        <taxon>Panicodae</taxon>
        <taxon>Paniceae</taxon>
        <taxon>Melinidinae</taxon>
        <taxon>Urochloa</taxon>
    </lineage>
</organism>
<keyword evidence="3" id="KW-1185">Reference proteome</keyword>
<dbReference type="PANTHER" id="PTHR34303:SF6">
    <property type="entry name" value="OS01G0890400 PROTEIN"/>
    <property type="match status" value="1"/>
</dbReference>
<protein>
    <submittedName>
        <fullName evidence="2">Uncharacterized protein</fullName>
    </submittedName>
</protein>
<gene>
    <name evidence="2" type="ORF">URODEC1_LOCUS19119</name>
</gene>
<sequence>MQAGSGAQPTSEPEEVDIPGRPDYVNSFVHGNHPAPATAVRWVTPERERRTSRPHTAAVYMPAPPPLPHYGFLANASINPRREADADPAPSIRAAIGAALPALRFMLLPPAVHGGDRTVCQVWFLSHEDLEAALARQPLPLDGGAATVKLVRGELVEPEATDVERTVVYRELVGGVERETTIFPRSRMESGNEQRLRLETLVHVELRDYPREQRNVEDIRKNCCSFGHLFEVDPACFGAPDMSPVRAVVRTEHAREVPRQVRIRWPGRLHHVVPVRVLRVWDWSESVDANGEYVPIYGPDARVTAWISSG</sequence>
<reference evidence="2" key="1">
    <citation type="submission" date="2024-10" db="EMBL/GenBank/DDBJ databases">
        <authorList>
            <person name="Ryan C."/>
        </authorList>
    </citation>
    <scope>NUCLEOTIDE SEQUENCE [LARGE SCALE GENOMIC DNA]</scope>
</reference>
<accession>A0ABC8X295</accession>
<evidence type="ECO:0000313" key="3">
    <source>
        <dbReference type="Proteomes" id="UP001497457"/>
    </source>
</evidence>
<feature type="compositionally biased region" description="Polar residues" evidence="1">
    <location>
        <begin position="1"/>
        <end position="11"/>
    </location>
</feature>
<dbReference type="Proteomes" id="UP001497457">
    <property type="component" value="Chromosome 13rd"/>
</dbReference>
<dbReference type="AlphaFoldDB" id="A0ABC8X295"/>